<evidence type="ECO:0000259" key="4">
    <source>
        <dbReference type="Pfam" id="PF25023"/>
    </source>
</evidence>
<evidence type="ECO:0000259" key="3">
    <source>
        <dbReference type="Pfam" id="PF15529"/>
    </source>
</evidence>
<protein>
    <submittedName>
        <fullName evidence="5">RHS repeat-associated core domain-containing protein</fullName>
    </submittedName>
</protein>
<keyword evidence="1" id="KW-0677">Repeat</keyword>
<reference evidence="6" key="1">
    <citation type="submission" date="2023-07" db="EMBL/GenBank/DDBJ databases">
        <title>30 novel species of actinomycetes from the DSMZ collection.</title>
        <authorList>
            <person name="Nouioui I."/>
        </authorList>
    </citation>
    <scope>NUCLEOTIDE SEQUENCE [LARGE SCALE GENOMIC DNA]</scope>
    <source>
        <strain evidence="6">DSM 44915</strain>
    </source>
</reference>
<dbReference type="PANTHER" id="PTHR32305">
    <property type="match status" value="1"/>
</dbReference>
<feature type="domain" description="Teneurin-like YD-shell" evidence="4">
    <location>
        <begin position="4"/>
        <end position="155"/>
    </location>
</feature>
<evidence type="ECO:0000313" key="6">
    <source>
        <dbReference type="Proteomes" id="UP001183410"/>
    </source>
</evidence>
<dbReference type="Pfam" id="PF15529">
    <property type="entry name" value="Ntox24"/>
    <property type="match status" value="1"/>
</dbReference>
<dbReference type="RefSeq" id="WP_311670603.1">
    <property type="nucleotide sequence ID" value="NZ_JAVREO010000028.1"/>
</dbReference>
<dbReference type="Proteomes" id="UP001183410">
    <property type="component" value="Unassembled WGS sequence"/>
</dbReference>
<dbReference type="Gene3D" id="2.180.10.10">
    <property type="entry name" value="RHS repeat-associated core"/>
    <property type="match status" value="3"/>
</dbReference>
<dbReference type="InterPro" id="IPR029114">
    <property type="entry name" value="Ntox24"/>
</dbReference>
<dbReference type="NCBIfam" id="TIGR01643">
    <property type="entry name" value="YD_repeat_2x"/>
    <property type="match status" value="7"/>
</dbReference>
<dbReference type="PANTHER" id="PTHR32305:SF15">
    <property type="entry name" value="PROTEIN RHSA-RELATED"/>
    <property type="match status" value="1"/>
</dbReference>
<dbReference type="EMBL" id="JAVREO010000028">
    <property type="protein sequence ID" value="MDT0270540.1"/>
    <property type="molecule type" value="Genomic_DNA"/>
</dbReference>
<evidence type="ECO:0000256" key="1">
    <source>
        <dbReference type="ARBA" id="ARBA00022737"/>
    </source>
</evidence>
<comment type="caution">
    <text evidence="5">The sequence shown here is derived from an EMBL/GenBank/DDBJ whole genome shotgun (WGS) entry which is preliminary data.</text>
</comment>
<accession>A0ABU2JZW9</accession>
<dbReference type="NCBIfam" id="TIGR03696">
    <property type="entry name" value="Rhs_assc_core"/>
    <property type="match status" value="1"/>
</dbReference>
<evidence type="ECO:0000313" key="5">
    <source>
        <dbReference type="EMBL" id="MDT0270540.1"/>
    </source>
</evidence>
<dbReference type="Pfam" id="PF25023">
    <property type="entry name" value="TEN_YD-shell"/>
    <property type="match status" value="2"/>
</dbReference>
<organism evidence="5 6">
    <name type="scientific">Streptomyces chisholmiae</name>
    <dbReference type="NCBI Taxonomy" id="3075540"/>
    <lineage>
        <taxon>Bacteria</taxon>
        <taxon>Bacillati</taxon>
        <taxon>Actinomycetota</taxon>
        <taxon>Actinomycetes</taxon>
        <taxon>Kitasatosporales</taxon>
        <taxon>Streptomycetaceae</taxon>
        <taxon>Streptomyces</taxon>
    </lineage>
</organism>
<evidence type="ECO:0000256" key="2">
    <source>
        <dbReference type="SAM" id="MobiDB-lite"/>
    </source>
</evidence>
<feature type="non-terminal residue" evidence="5">
    <location>
        <position position="1"/>
    </location>
</feature>
<dbReference type="InterPro" id="IPR050708">
    <property type="entry name" value="T6SS_VgrG/RHS"/>
</dbReference>
<name>A0ABU2JZW9_9ACTN</name>
<sequence>GHTTTHTWDRYDHTLTTTNPLGHTTHYTYNQHGDLTTITRPDGSEIHTEYNLLGLPTEVREPDEVVWRQAFDERGNRTILVDPMGSRTRYAYDFHGALTETIDALGQRTRFRNNAAGLAIAVIDPNEARTNFTRDHSGRVTKAIGPLGQTESMEYTREGWPTRRTDPLGGTEIHTWDAEGNLLSHSNANGAVTKFEYGPFDLPVAKTDPDGSRYEFARDTELRLTGVVNPKGSTWNYTYDAAGRLTTETDFDSRSVSYRYDPAGQLAERVNGHGQTVTFDRDPLGNMIAKHCDGETTRYTYDRQGRVVRADHRECTLVIKRDRAGRVTDETVNGRALKITYDELGRPVSRVTPSGHLSTKRYNGAGHLAALETAEHRMTFERDVLGREVGRRIGSELDLTLDWDTAGRLTSQRLSLSQQDVWQRSFAYRSDHHLVARDDHGGHTTQLELDSVGRITAVHAPTGGEAYTYDAVGNQIAARWSFGSEPEAHGQRFYEGSRLTRAGRLRYEYDGAGRVVVRQKLRLSKRPDTWRYTWNAEDRLTQVVTPKGVVWRYRYDPLGRRIAKERLNSEGKIEEQVIFTWQDSTLVEQTRARGPKNSGTRTLTWDYDGLQPLAQSEYAPQSEIDHRFFAIITDLVGTPEELVDEAGRTAWRRKATLWGISSSGDHDNGRTDTPLRFPGQYADPETGWHDNFHRHYDPLIGRYATPDPIGLEPGPNAYAYVDNPLYGTDPLGLAAHPPPGKKPRAQHLQRDPNATGSHTVFERDASGRVIRYQTWLEEPRSPNGWQVGPRFRGTGRPHGPVNPPIYYPTGGGRGEPATGENLPLGY</sequence>
<feature type="domain" description="Bacterial toxin 24" evidence="3">
    <location>
        <begin position="742"/>
        <end position="819"/>
    </location>
</feature>
<dbReference type="InterPro" id="IPR022385">
    <property type="entry name" value="Rhs_assc_core"/>
</dbReference>
<feature type="region of interest" description="Disordered" evidence="2">
    <location>
        <begin position="738"/>
        <end position="759"/>
    </location>
</feature>
<keyword evidence="6" id="KW-1185">Reference proteome</keyword>
<feature type="region of interest" description="Disordered" evidence="2">
    <location>
        <begin position="791"/>
        <end position="826"/>
    </location>
</feature>
<gene>
    <name evidence="5" type="ORF">RM844_30135</name>
</gene>
<dbReference type="InterPro" id="IPR056823">
    <property type="entry name" value="TEN-like_YD-shell"/>
</dbReference>
<dbReference type="InterPro" id="IPR006530">
    <property type="entry name" value="YD"/>
</dbReference>
<feature type="domain" description="Teneurin-like YD-shell" evidence="4">
    <location>
        <begin position="172"/>
        <end position="707"/>
    </location>
</feature>
<proteinExistence type="predicted"/>